<organism evidence="2 3">
    <name type="scientific">Holtiella tumoricola</name>
    <dbReference type="NCBI Taxonomy" id="3018743"/>
    <lineage>
        <taxon>Bacteria</taxon>
        <taxon>Bacillati</taxon>
        <taxon>Bacillota</taxon>
        <taxon>Clostridia</taxon>
        <taxon>Lachnospirales</taxon>
        <taxon>Cellulosilyticaceae</taxon>
        <taxon>Holtiella</taxon>
    </lineage>
</organism>
<evidence type="ECO:0000313" key="3">
    <source>
        <dbReference type="Proteomes" id="UP001169242"/>
    </source>
</evidence>
<name>A0AA42J0L6_9FIRM</name>
<evidence type="ECO:0000313" key="2">
    <source>
        <dbReference type="EMBL" id="MDA3731552.1"/>
    </source>
</evidence>
<proteinExistence type="predicted"/>
<dbReference type="RefSeq" id="WP_271011919.1">
    <property type="nucleotide sequence ID" value="NZ_JAQIFT010000039.1"/>
</dbReference>
<dbReference type="EMBL" id="JAQIFT010000039">
    <property type="protein sequence ID" value="MDA3731552.1"/>
    <property type="molecule type" value="Genomic_DNA"/>
</dbReference>
<protein>
    <submittedName>
        <fullName evidence="2">Uncharacterized protein</fullName>
    </submittedName>
</protein>
<sequence>MNKRKKTAPKYLSNRQKVKEQAKELKKLRKECNSYEIRNEYLREIVLDKQILINEQVRKIESLKSEVSNLEINLSAKKPFWKRVLG</sequence>
<feature type="coiled-coil region" evidence="1">
    <location>
        <begin position="11"/>
        <end position="73"/>
    </location>
</feature>
<keyword evidence="1" id="KW-0175">Coiled coil</keyword>
<comment type="caution">
    <text evidence="2">The sequence shown here is derived from an EMBL/GenBank/DDBJ whole genome shotgun (WGS) entry which is preliminary data.</text>
</comment>
<gene>
    <name evidence="2" type="ORF">PBV87_08705</name>
</gene>
<evidence type="ECO:0000256" key="1">
    <source>
        <dbReference type="SAM" id="Coils"/>
    </source>
</evidence>
<keyword evidence="3" id="KW-1185">Reference proteome</keyword>
<dbReference type="AlphaFoldDB" id="A0AA42J0L6"/>
<dbReference type="Proteomes" id="UP001169242">
    <property type="component" value="Unassembled WGS sequence"/>
</dbReference>
<reference evidence="2" key="1">
    <citation type="journal article" date="2023" name="Int. J. Syst. Evol. Microbiol.">
        <title>&lt;i&gt;Holtiella tumoricola&lt;/i&gt; gen. nov. sp. nov., isolated from a human clinical sample.</title>
        <authorList>
            <person name="Allen-Vercoe E."/>
            <person name="Daigneault M.C."/>
            <person name="Vancuren S.J."/>
            <person name="Cochrane K."/>
            <person name="O'Neal L.L."/>
            <person name="Sankaranarayanan K."/>
            <person name="Lawson P.A."/>
        </authorList>
    </citation>
    <scope>NUCLEOTIDE SEQUENCE</scope>
    <source>
        <strain evidence="2">CC70A</strain>
    </source>
</reference>
<accession>A0AA42J0L6</accession>